<dbReference type="AlphaFoldDB" id="A0A4V2K8T0"/>
<organism evidence="2 3">
    <name type="scientific">Dichomitus squalens</name>
    <dbReference type="NCBI Taxonomy" id="114155"/>
    <lineage>
        <taxon>Eukaryota</taxon>
        <taxon>Fungi</taxon>
        <taxon>Dikarya</taxon>
        <taxon>Basidiomycota</taxon>
        <taxon>Agaricomycotina</taxon>
        <taxon>Agaricomycetes</taxon>
        <taxon>Polyporales</taxon>
        <taxon>Polyporaceae</taxon>
        <taxon>Dichomitus</taxon>
    </lineage>
</organism>
<name>A0A4V2K8T0_9APHY</name>
<evidence type="ECO:0000313" key="3">
    <source>
        <dbReference type="Proteomes" id="UP000292082"/>
    </source>
</evidence>
<gene>
    <name evidence="2" type="ORF">BD310DRAFT_921640</name>
</gene>
<keyword evidence="3" id="KW-1185">Reference proteome</keyword>
<dbReference type="Proteomes" id="UP000292082">
    <property type="component" value="Unassembled WGS sequence"/>
</dbReference>
<feature type="transmembrane region" description="Helical" evidence="1">
    <location>
        <begin position="54"/>
        <end position="77"/>
    </location>
</feature>
<accession>A0A4V2K8T0</accession>
<keyword evidence="1" id="KW-0812">Transmembrane</keyword>
<dbReference type="STRING" id="114155.A0A4V2K8T0"/>
<keyword evidence="1" id="KW-0472">Membrane</keyword>
<keyword evidence="1" id="KW-1133">Transmembrane helix</keyword>
<protein>
    <submittedName>
        <fullName evidence="2">Uncharacterized protein</fullName>
    </submittedName>
</protein>
<evidence type="ECO:0000256" key="1">
    <source>
        <dbReference type="SAM" id="Phobius"/>
    </source>
</evidence>
<evidence type="ECO:0000313" key="2">
    <source>
        <dbReference type="EMBL" id="TBU61168.1"/>
    </source>
</evidence>
<feature type="non-terminal residue" evidence="2">
    <location>
        <position position="136"/>
    </location>
</feature>
<feature type="transmembrane region" description="Helical" evidence="1">
    <location>
        <begin position="97"/>
        <end position="118"/>
    </location>
</feature>
<dbReference type="EMBL" id="ML145100">
    <property type="protein sequence ID" value="TBU61168.1"/>
    <property type="molecule type" value="Genomic_DNA"/>
</dbReference>
<proteinExistence type="predicted"/>
<sequence length="136" mass="15344">MLSCGSHVFVVGHHHFSRGRSTVALGVSQQPLLACPNEAETCHTIRKPNGWFRWLYIFIRYFPLAVEATLTGLFAHTGLQTHRPWRICDIEVTVEGVLLELVILSVQVILLVRVYILYNRRKVVLVVLLALLAASV</sequence>
<reference evidence="2 3" key="1">
    <citation type="submission" date="2019-01" db="EMBL/GenBank/DDBJ databases">
        <title>Draft genome sequences of three monokaryotic isolates of the white-rot basidiomycete fungus Dichomitus squalens.</title>
        <authorList>
            <consortium name="DOE Joint Genome Institute"/>
            <person name="Lopez S.C."/>
            <person name="Andreopoulos B."/>
            <person name="Pangilinan J."/>
            <person name="Lipzen A."/>
            <person name="Riley R."/>
            <person name="Ahrendt S."/>
            <person name="Ng V."/>
            <person name="Barry K."/>
            <person name="Daum C."/>
            <person name="Grigoriev I.V."/>
            <person name="Hilden K.S."/>
            <person name="Makela M.R."/>
            <person name="de Vries R.P."/>
        </authorList>
    </citation>
    <scope>NUCLEOTIDE SEQUENCE [LARGE SCALE GENOMIC DNA]</scope>
    <source>
        <strain evidence="2 3">CBS 464.89</strain>
    </source>
</reference>